<dbReference type="AlphaFoldDB" id="A0A383ABT6"/>
<gene>
    <name evidence="1" type="ORF">METZ01_LOCUS458026</name>
</gene>
<accession>A0A383ABT6</accession>
<dbReference type="PROSITE" id="PS51257">
    <property type="entry name" value="PROKAR_LIPOPROTEIN"/>
    <property type="match status" value="1"/>
</dbReference>
<evidence type="ECO:0000313" key="1">
    <source>
        <dbReference type="EMBL" id="SVE05172.1"/>
    </source>
</evidence>
<reference evidence="1" key="1">
    <citation type="submission" date="2018-05" db="EMBL/GenBank/DDBJ databases">
        <authorList>
            <person name="Lanie J.A."/>
            <person name="Ng W.-L."/>
            <person name="Kazmierczak K.M."/>
            <person name="Andrzejewski T.M."/>
            <person name="Davidsen T.M."/>
            <person name="Wayne K.J."/>
            <person name="Tettelin H."/>
            <person name="Glass J.I."/>
            <person name="Rusch D."/>
            <person name="Podicherti R."/>
            <person name="Tsui H.-C.T."/>
            <person name="Winkler M.E."/>
        </authorList>
    </citation>
    <scope>NUCLEOTIDE SEQUENCE</scope>
</reference>
<proteinExistence type="predicted"/>
<dbReference type="EMBL" id="UINC01190829">
    <property type="protein sequence ID" value="SVE05172.1"/>
    <property type="molecule type" value="Genomic_DNA"/>
</dbReference>
<name>A0A383ABT6_9ZZZZ</name>
<protein>
    <submittedName>
        <fullName evidence="1">Uncharacterized protein</fullName>
    </submittedName>
</protein>
<organism evidence="1">
    <name type="scientific">marine metagenome</name>
    <dbReference type="NCBI Taxonomy" id="408172"/>
    <lineage>
        <taxon>unclassified sequences</taxon>
        <taxon>metagenomes</taxon>
        <taxon>ecological metagenomes</taxon>
    </lineage>
</organism>
<sequence>MKRLWLILFLLLIVGCGSTAPPMDDDEWTLGFEEEYPDMVLGYGKARLNNVMHSKDLAETNARTDLASKLGTNRLGKDVGITVEVL</sequence>
<feature type="non-terminal residue" evidence="1">
    <location>
        <position position="86"/>
    </location>
</feature>